<dbReference type="PANTHER" id="PTHR39087:SF2">
    <property type="entry name" value="UPF0104 MEMBRANE PROTEIN MJ1595"/>
    <property type="match status" value="1"/>
</dbReference>
<evidence type="ECO:0000313" key="7">
    <source>
        <dbReference type="EMBL" id="GAN31986.1"/>
    </source>
</evidence>
<comment type="subcellular location">
    <subcellularLocation>
        <location evidence="1">Cell membrane</location>
        <topology evidence="1">Multi-pass membrane protein</topology>
    </subcellularLocation>
</comment>
<proteinExistence type="predicted"/>
<dbReference type="InterPro" id="IPR022791">
    <property type="entry name" value="L-PG_synthase/AglD"/>
</dbReference>
<keyword evidence="4 6" id="KW-1133">Transmembrane helix</keyword>
<evidence type="ECO:0000256" key="5">
    <source>
        <dbReference type="ARBA" id="ARBA00023136"/>
    </source>
</evidence>
<feature type="transmembrane region" description="Helical" evidence="6">
    <location>
        <begin position="308"/>
        <end position="332"/>
    </location>
</feature>
<feature type="transmembrane region" description="Helical" evidence="6">
    <location>
        <begin position="172"/>
        <end position="194"/>
    </location>
</feature>
<evidence type="ECO:0000256" key="4">
    <source>
        <dbReference type="ARBA" id="ARBA00022989"/>
    </source>
</evidence>
<sequence length="337" mass="37181">MVSFTPQSNDKQSEKVSLKSTLITRRLRVWFLSLLFFAGLVLFVTHFSELEHFAQLLRQAMPLWLIVGFLLQSATYFSAAAVWHQTLRYAGVRYSLLSLVPLGVAKLFSDQALPSGGMSGTVFLVASLNRRGISRPLCMAILLVSLVAYYLAYLLAALASIALLWFYHDLHVWIVAVTAMFCIVAVGIPAGALWLRRRKKQSFSGFLMRIPGLAVLLNALGDAPGYLLQSPELFIKTTLLQGTIFLLDAYTLNVMLYAIGQDASFLVVFPSFVIASMVATLGPVPLGLGTFEATCVAMLTMLGITLEAAFTATLLLRGFTLWLPMFPGLWLAKRELR</sequence>
<protein>
    <recommendedName>
        <fullName evidence="9">Integral membrane protein</fullName>
    </recommendedName>
</protein>
<keyword evidence="5 6" id="KW-0472">Membrane</keyword>
<evidence type="ECO:0000256" key="6">
    <source>
        <dbReference type="SAM" id="Phobius"/>
    </source>
</evidence>
<reference evidence="8" key="1">
    <citation type="journal article" date="2015" name="Genome Announc.">
        <title>Draft Genome Sequence of an Anaerobic Ammonium-Oxidizing Bacterium, "Candidatus Brocadia sinica".</title>
        <authorList>
            <person name="Oshiki M."/>
            <person name="Shinyako-Hata K."/>
            <person name="Satoh H."/>
            <person name="Okabe S."/>
        </authorList>
    </citation>
    <scope>NUCLEOTIDE SEQUENCE [LARGE SCALE GENOMIC DNA]</scope>
    <source>
        <strain evidence="8">JPN1</strain>
    </source>
</reference>
<accession>A0ABQ0JTD2</accession>
<dbReference type="Pfam" id="PF03706">
    <property type="entry name" value="LPG_synthase_TM"/>
    <property type="match status" value="1"/>
</dbReference>
<keyword evidence="8" id="KW-1185">Reference proteome</keyword>
<feature type="transmembrane region" description="Helical" evidence="6">
    <location>
        <begin position="266"/>
        <end position="288"/>
    </location>
</feature>
<feature type="transmembrane region" description="Helical" evidence="6">
    <location>
        <begin position="60"/>
        <end position="83"/>
    </location>
</feature>
<keyword evidence="2" id="KW-1003">Cell membrane</keyword>
<organism evidence="7 8">
    <name type="scientific">Candidatus Brocadia sinica JPN1</name>
    <dbReference type="NCBI Taxonomy" id="1197129"/>
    <lineage>
        <taxon>Bacteria</taxon>
        <taxon>Pseudomonadati</taxon>
        <taxon>Planctomycetota</taxon>
        <taxon>Candidatus Brocadiia</taxon>
        <taxon>Candidatus Brocadiales</taxon>
        <taxon>Candidatus Brocadiaceae</taxon>
        <taxon>Candidatus Brocadia</taxon>
    </lineage>
</organism>
<name>A0ABQ0JTD2_9BACT</name>
<dbReference type="EMBL" id="BAFN01000001">
    <property type="protein sequence ID" value="GAN31986.1"/>
    <property type="molecule type" value="Genomic_DNA"/>
</dbReference>
<feature type="transmembrane region" description="Helical" evidence="6">
    <location>
        <begin position="206"/>
        <end position="227"/>
    </location>
</feature>
<dbReference type="PANTHER" id="PTHR39087">
    <property type="entry name" value="UPF0104 MEMBRANE PROTEIN MJ1595"/>
    <property type="match status" value="1"/>
</dbReference>
<evidence type="ECO:0008006" key="9">
    <source>
        <dbReference type="Google" id="ProtNLM"/>
    </source>
</evidence>
<comment type="caution">
    <text evidence="7">The sequence shown here is derived from an EMBL/GenBank/DDBJ whole genome shotgun (WGS) entry which is preliminary data.</text>
</comment>
<evidence type="ECO:0000313" key="8">
    <source>
        <dbReference type="Proteomes" id="UP000032309"/>
    </source>
</evidence>
<keyword evidence="3 6" id="KW-0812">Transmembrane</keyword>
<evidence type="ECO:0000256" key="2">
    <source>
        <dbReference type="ARBA" id="ARBA00022475"/>
    </source>
</evidence>
<feature type="transmembrane region" description="Helical" evidence="6">
    <location>
        <begin position="137"/>
        <end position="166"/>
    </location>
</feature>
<feature type="transmembrane region" description="Helical" evidence="6">
    <location>
        <begin position="239"/>
        <end position="259"/>
    </location>
</feature>
<gene>
    <name evidence="7" type="ORF">BROSI_A0490</name>
</gene>
<evidence type="ECO:0000256" key="3">
    <source>
        <dbReference type="ARBA" id="ARBA00022692"/>
    </source>
</evidence>
<dbReference type="Proteomes" id="UP000032309">
    <property type="component" value="Unassembled WGS sequence"/>
</dbReference>
<feature type="transmembrane region" description="Helical" evidence="6">
    <location>
        <begin position="29"/>
        <end position="48"/>
    </location>
</feature>
<evidence type="ECO:0000256" key="1">
    <source>
        <dbReference type="ARBA" id="ARBA00004651"/>
    </source>
</evidence>